<dbReference type="Gene3D" id="3.60.40.10">
    <property type="entry name" value="PPM-type phosphatase domain"/>
    <property type="match status" value="1"/>
</dbReference>
<keyword evidence="1" id="KW-0378">Hydrolase</keyword>
<reference evidence="4 5" key="1">
    <citation type="submission" date="2016-11" db="EMBL/GenBank/DDBJ databases">
        <authorList>
            <person name="Jaros S."/>
            <person name="Januszkiewicz K."/>
            <person name="Wedrychowicz H."/>
        </authorList>
    </citation>
    <scope>NUCLEOTIDE SEQUENCE [LARGE SCALE GENOMIC DNA]</scope>
    <source>
        <strain evidence="4 5">DSM 21637</strain>
    </source>
</reference>
<evidence type="ECO:0000256" key="1">
    <source>
        <dbReference type="ARBA" id="ARBA00022801"/>
    </source>
</evidence>
<dbReference type="AlphaFoldDB" id="A0A1K1UC37"/>
<keyword evidence="5" id="KW-1185">Reference proteome</keyword>
<keyword evidence="2" id="KW-0812">Transmembrane</keyword>
<evidence type="ECO:0000313" key="4">
    <source>
        <dbReference type="EMBL" id="SFX10593.1"/>
    </source>
</evidence>
<dbReference type="PANTHER" id="PTHR43156:SF2">
    <property type="entry name" value="STAGE II SPORULATION PROTEIN E"/>
    <property type="match status" value="1"/>
</dbReference>
<dbReference type="PANTHER" id="PTHR43156">
    <property type="entry name" value="STAGE II SPORULATION PROTEIN E-RELATED"/>
    <property type="match status" value="1"/>
</dbReference>
<dbReference type="InterPro" id="IPR036457">
    <property type="entry name" value="PPM-type-like_dom_sf"/>
</dbReference>
<evidence type="ECO:0000256" key="2">
    <source>
        <dbReference type="SAM" id="Phobius"/>
    </source>
</evidence>
<dbReference type="InterPro" id="IPR052016">
    <property type="entry name" value="Bact_Sigma-Reg"/>
</dbReference>
<sequence>MIRLLTRKIRSLHWFILLAVFLSSLIVFIGVSGISSLLYENLMADQARYLAEQLSDQPPGTLAELELPSITTEVRITYILTFIFFSAFFLLAAIVFSHFAIRRINQSIGQFNEQVRLIQSSRDLKRFDAAGLNFVFTELNQAFTSVNSLARQLEAVLVDKSALEIKADLLSKLIIKNSGVHDWNEYVQEVFQDIQQTLPFDLVAVVFETDGHPEMNIFWQGQPDHQTEQQAISLVEGRLVSTPRLCHYLLNDSNEHSFDLQPGLTAQLRLDQPRVGGITGLLIHSPVLQDPTLQLSMQSILTVLLNLLGASRAISGYTHQLEQAISQAEQENAMAADVLYGHLLVNNADRLPGIYQQIRSSGNFSGDIVLVKRSPSGSTFILLADATGHGLSATITIMPVISVFEAMVQKGHQLPFILSEMNKRLLKDLPDDRFVAALLIEVDPIHSEVSIWNGGMPPALQLDDQGQLQKSFNSRHMALGILDETLFDGTPERLPLPDSGHLLMYSDGLPEQPDRNGQLFSRERMLELLGQIEPANFIPELITAVEQHSGKAHPADDVSLCQIDFAQLQRHPVQETTLEHLKRNLLYPFQWQVQIYGEQLTRQALPALCHDFMQTLGLNMQLRRRVFAIIHELTQKLLDTNLLELPDQQELLEEEAGLTRYYQLKRDALQRLSAADYLKLSLVADLQQAGAPALVIEVADSGKQTSPLASPTALPTLCALADKVECLEAGHRIRVQLG</sequence>
<accession>A0A1K1UC37</accession>
<feature type="transmembrane region" description="Helical" evidence="2">
    <location>
        <begin position="76"/>
        <end position="101"/>
    </location>
</feature>
<dbReference type="InterPro" id="IPR001932">
    <property type="entry name" value="PPM-type_phosphatase-like_dom"/>
</dbReference>
<gene>
    <name evidence="4" type="ORF">SAMN02745752_00558</name>
</gene>
<name>A0A1K1UC37_9GAMM</name>
<evidence type="ECO:0000313" key="5">
    <source>
        <dbReference type="Proteomes" id="UP000182350"/>
    </source>
</evidence>
<dbReference type="SMART" id="SM00331">
    <property type="entry name" value="PP2C_SIG"/>
    <property type="match status" value="1"/>
</dbReference>
<organism evidence="4 5">
    <name type="scientific">Marinospirillum alkaliphilum DSM 21637</name>
    <dbReference type="NCBI Taxonomy" id="1122209"/>
    <lineage>
        <taxon>Bacteria</taxon>
        <taxon>Pseudomonadati</taxon>
        <taxon>Pseudomonadota</taxon>
        <taxon>Gammaproteobacteria</taxon>
        <taxon>Oceanospirillales</taxon>
        <taxon>Oceanospirillaceae</taxon>
        <taxon>Marinospirillum</taxon>
    </lineage>
</organism>
<dbReference type="OrthoDB" id="9811749at2"/>
<keyword evidence="2" id="KW-1133">Transmembrane helix</keyword>
<evidence type="ECO:0000259" key="3">
    <source>
        <dbReference type="SMART" id="SM00331"/>
    </source>
</evidence>
<dbReference type="Pfam" id="PF07228">
    <property type="entry name" value="SpoIIE"/>
    <property type="match status" value="1"/>
</dbReference>
<dbReference type="EMBL" id="FPJW01000001">
    <property type="protein sequence ID" value="SFX10593.1"/>
    <property type="molecule type" value="Genomic_DNA"/>
</dbReference>
<dbReference type="STRING" id="1122209.SAMN02745752_00558"/>
<dbReference type="Proteomes" id="UP000182350">
    <property type="component" value="Unassembled WGS sequence"/>
</dbReference>
<dbReference type="GO" id="GO:0016791">
    <property type="term" value="F:phosphatase activity"/>
    <property type="evidence" value="ECO:0007669"/>
    <property type="project" value="TreeGrafter"/>
</dbReference>
<protein>
    <submittedName>
        <fullName evidence="4">Serine phosphatase RsbU, regulator of sigma subunit</fullName>
    </submittedName>
</protein>
<proteinExistence type="predicted"/>
<feature type="domain" description="PPM-type phosphatase" evidence="3">
    <location>
        <begin position="350"/>
        <end position="565"/>
    </location>
</feature>
<feature type="transmembrane region" description="Helical" evidence="2">
    <location>
        <begin position="12"/>
        <end position="39"/>
    </location>
</feature>
<dbReference type="RefSeq" id="WP_072324760.1">
    <property type="nucleotide sequence ID" value="NZ_FPJW01000001.1"/>
</dbReference>
<keyword evidence="2" id="KW-0472">Membrane</keyword>